<evidence type="ECO:0000256" key="1">
    <source>
        <dbReference type="ARBA" id="ARBA00022478"/>
    </source>
</evidence>
<dbReference type="AlphaFoldDB" id="A0A0L0FCD8"/>
<dbReference type="PANTHER" id="PTHR11800:SF13">
    <property type="entry name" value="DNA-DIRECTED RNA POLYMERASES I AND III SUBUNIT RPAC1"/>
    <property type="match status" value="1"/>
</dbReference>
<dbReference type="GO" id="GO:0005666">
    <property type="term" value="C:RNA polymerase III complex"/>
    <property type="evidence" value="ECO:0007669"/>
    <property type="project" value="TreeGrafter"/>
</dbReference>
<proteinExistence type="predicted"/>
<dbReference type="GO" id="GO:0005736">
    <property type="term" value="C:RNA polymerase I complex"/>
    <property type="evidence" value="ECO:0007669"/>
    <property type="project" value="TreeGrafter"/>
</dbReference>
<dbReference type="InterPro" id="IPR036643">
    <property type="entry name" value="RNApol_insert_sf"/>
</dbReference>
<dbReference type="eggNOG" id="KOG1521">
    <property type="taxonomic scope" value="Eukaryota"/>
</dbReference>
<dbReference type="GeneID" id="25914209"/>
<dbReference type="SUPFAM" id="SSF55257">
    <property type="entry name" value="RBP11-like subunits of RNA polymerase"/>
    <property type="match status" value="1"/>
</dbReference>
<organism evidence="4 5">
    <name type="scientific">Sphaeroforma arctica JP610</name>
    <dbReference type="NCBI Taxonomy" id="667725"/>
    <lineage>
        <taxon>Eukaryota</taxon>
        <taxon>Ichthyosporea</taxon>
        <taxon>Ichthyophonida</taxon>
        <taxon>Sphaeroforma</taxon>
    </lineage>
</organism>
<dbReference type="GO" id="GO:0003899">
    <property type="term" value="F:DNA-directed RNA polymerase activity"/>
    <property type="evidence" value="ECO:0007669"/>
    <property type="project" value="InterPro"/>
</dbReference>
<dbReference type="STRING" id="667725.A0A0L0FCD8"/>
<dbReference type="InterPro" id="IPR011263">
    <property type="entry name" value="DNA-dir_RNA_pol_RpoA/D/Rpb3"/>
</dbReference>
<dbReference type="GO" id="GO:0046983">
    <property type="term" value="F:protein dimerization activity"/>
    <property type="evidence" value="ECO:0007669"/>
    <property type="project" value="InterPro"/>
</dbReference>
<reference evidence="4 5" key="1">
    <citation type="submission" date="2011-02" db="EMBL/GenBank/DDBJ databases">
        <title>The Genome Sequence of Sphaeroforma arctica JP610.</title>
        <authorList>
            <consortium name="The Broad Institute Genome Sequencing Platform"/>
            <person name="Russ C."/>
            <person name="Cuomo C."/>
            <person name="Young S.K."/>
            <person name="Zeng Q."/>
            <person name="Gargeya S."/>
            <person name="Alvarado L."/>
            <person name="Berlin A."/>
            <person name="Chapman S.B."/>
            <person name="Chen Z."/>
            <person name="Freedman E."/>
            <person name="Gellesch M."/>
            <person name="Goldberg J."/>
            <person name="Griggs A."/>
            <person name="Gujja S."/>
            <person name="Heilman E."/>
            <person name="Heiman D."/>
            <person name="Howarth C."/>
            <person name="Mehta T."/>
            <person name="Neiman D."/>
            <person name="Pearson M."/>
            <person name="Roberts A."/>
            <person name="Saif S."/>
            <person name="Shea T."/>
            <person name="Shenoy N."/>
            <person name="Sisk P."/>
            <person name="Stolte C."/>
            <person name="Sykes S."/>
            <person name="White J."/>
            <person name="Yandava C."/>
            <person name="Burger G."/>
            <person name="Gray M.W."/>
            <person name="Holland P.W.H."/>
            <person name="King N."/>
            <person name="Lang F.B.F."/>
            <person name="Roger A.J."/>
            <person name="Ruiz-Trillo I."/>
            <person name="Haas B."/>
            <person name="Nusbaum C."/>
            <person name="Birren B."/>
        </authorList>
    </citation>
    <scope>NUCLEOTIDE SEQUENCE [LARGE SCALE GENOMIC DNA]</scope>
    <source>
        <strain evidence="4 5">JP610</strain>
    </source>
</reference>
<keyword evidence="1 4" id="KW-0240">DNA-directed RNA polymerase</keyword>
<dbReference type="InterPro" id="IPR050518">
    <property type="entry name" value="Rpo3/RPB3_RNA_Pol_subunit"/>
</dbReference>
<dbReference type="EMBL" id="KQ245217">
    <property type="protein sequence ID" value="KNC73738.1"/>
    <property type="molecule type" value="Genomic_DNA"/>
</dbReference>
<dbReference type="Gene3D" id="3.30.1360.10">
    <property type="entry name" value="RNA polymerase, RBP11-like subunit"/>
    <property type="match status" value="1"/>
</dbReference>
<dbReference type="Pfam" id="PF01193">
    <property type="entry name" value="RNA_pol_L"/>
    <property type="match status" value="1"/>
</dbReference>
<dbReference type="RefSeq" id="XP_014147640.1">
    <property type="nucleotide sequence ID" value="XM_014292165.1"/>
</dbReference>
<keyword evidence="2" id="KW-0804">Transcription</keyword>
<evidence type="ECO:0000313" key="5">
    <source>
        <dbReference type="Proteomes" id="UP000054560"/>
    </source>
</evidence>
<gene>
    <name evidence="4" type="ORF">SARC_13705</name>
</gene>
<evidence type="ECO:0000256" key="2">
    <source>
        <dbReference type="ARBA" id="ARBA00023163"/>
    </source>
</evidence>
<feature type="domain" description="DNA-directed RNA polymerase RpoA/D/Rpb3-type" evidence="3">
    <location>
        <begin position="38"/>
        <end position="190"/>
    </location>
</feature>
<dbReference type="SUPFAM" id="SSF56553">
    <property type="entry name" value="Insert subdomain of RNA polymerase alpha subunit"/>
    <property type="match status" value="1"/>
</dbReference>
<dbReference type="GO" id="GO:0006351">
    <property type="term" value="P:DNA-templated transcription"/>
    <property type="evidence" value="ECO:0007669"/>
    <property type="project" value="InterPro"/>
</dbReference>
<dbReference type="SMART" id="SM00662">
    <property type="entry name" value="RPOLD"/>
    <property type="match status" value="1"/>
</dbReference>
<dbReference type="InterPro" id="IPR001514">
    <property type="entry name" value="DNA-dir_RNA_pol_30-40kDasu_CS"/>
</dbReference>
<dbReference type="OrthoDB" id="270173at2759"/>
<dbReference type="Proteomes" id="UP000054560">
    <property type="component" value="Unassembled WGS sequence"/>
</dbReference>
<dbReference type="GO" id="GO:0003677">
    <property type="term" value="F:DNA binding"/>
    <property type="evidence" value="ECO:0007669"/>
    <property type="project" value="InterPro"/>
</dbReference>
<evidence type="ECO:0000259" key="3">
    <source>
        <dbReference type="SMART" id="SM00662"/>
    </source>
</evidence>
<evidence type="ECO:0000313" key="4">
    <source>
        <dbReference type="EMBL" id="KNC73738.1"/>
    </source>
</evidence>
<dbReference type="PANTHER" id="PTHR11800">
    <property type="entry name" value="DNA-DIRECTED RNA POLYMERASE"/>
    <property type="match status" value="1"/>
</dbReference>
<accession>A0A0L0FCD8</accession>
<keyword evidence="5" id="KW-1185">Reference proteome</keyword>
<dbReference type="Gene3D" id="2.170.120.12">
    <property type="entry name" value="DNA-directed RNA polymerase, insert domain"/>
    <property type="match status" value="1"/>
</dbReference>
<name>A0A0L0FCD8_9EUKA</name>
<dbReference type="InterPro" id="IPR036603">
    <property type="entry name" value="RBP11-like"/>
</dbReference>
<dbReference type="PROSITE" id="PS00446">
    <property type="entry name" value="RNA_POL_D_30KD"/>
    <property type="match status" value="1"/>
</dbReference>
<protein>
    <submittedName>
        <fullName evidence="4">DNA-directed RNA polymerase, alpha subunit, N terminal domain-containing protein</fullName>
    </submittedName>
</protein>
<sequence length="201" mass="22885">QTRSIDYPGSVIGVDDSYTFDKFKDQFRVDIIKKDGNDLEFDLVGVDASVANAFRRMMLVNVKTMAIENVYIEGNTSITQDEILAHRLGLIPINVNPYLEHPIDGTDDIFAWKPLLEDEDRMDCNTVVFTLRVKNEQVKSEKRLRGESTETEPYSAKKTLDVMSGDLEWEPQGWQETGFLENPIAPLMDDIIITKLRPGQV</sequence>
<feature type="non-terminal residue" evidence="4">
    <location>
        <position position="1"/>
    </location>
</feature>